<proteinExistence type="predicted"/>
<keyword evidence="2" id="KW-1185">Reference proteome</keyword>
<gene>
    <name evidence="1" type="ORF">D7I47_13430</name>
</gene>
<dbReference type="AlphaFoldDB" id="A0A387BDM7"/>
<dbReference type="RefSeq" id="WP_120763525.1">
    <property type="nucleotide sequence ID" value="NZ_CP032630.1"/>
</dbReference>
<evidence type="ECO:0000313" key="2">
    <source>
        <dbReference type="Proteomes" id="UP000278886"/>
    </source>
</evidence>
<dbReference type="KEGG" id="lyd:D7I47_13430"/>
<evidence type="ECO:0000313" key="1">
    <source>
        <dbReference type="EMBL" id="AYF99156.1"/>
    </source>
</evidence>
<reference evidence="2" key="1">
    <citation type="submission" date="2018-09" db="EMBL/GenBank/DDBJ databases">
        <title>Genome sequencing of strain 2DFWR-13.</title>
        <authorList>
            <person name="Heo J."/>
            <person name="Kim S.-J."/>
            <person name="Kwon S.-W."/>
        </authorList>
    </citation>
    <scope>NUCLEOTIDE SEQUENCE [LARGE SCALE GENOMIC DNA]</scope>
    <source>
        <strain evidence="2">2DFWR-13</strain>
    </source>
</reference>
<dbReference type="EMBL" id="CP032630">
    <property type="protein sequence ID" value="AYF99156.1"/>
    <property type="molecule type" value="Genomic_DNA"/>
</dbReference>
<accession>A0A387BDM7</accession>
<name>A0A387BDM7_9MICO</name>
<sequence>MDIRADLAFTASRPSERELAVAAERARLAAARTEADASAAARRPLRARFGFLARPHHAVTR</sequence>
<dbReference type="Proteomes" id="UP000278886">
    <property type="component" value="Chromosome"/>
</dbReference>
<protein>
    <submittedName>
        <fullName evidence="1">Uncharacterized protein</fullName>
    </submittedName>
</protein>
<organism evidence="1 2">
    <name type="scientific">Protaetiibacter intestinalis</name>
    <dbReference type="NCBI Taxonomy" id="2419774"/>
    <lineage>
        <taxon>Bacteria</taxon>
        <taxon>Bacillati</taxon>
        <taxon>Actinomycetota</taxon>
        <taxon>Actinomycetes</taxon>
        <taxon>Micrococcales</taxon>
        <taxon>Microbacteriaceae</taxon>
        <taxon>Protaetiibacter</taxon>
    </lineage>
</organism>